<gene>
    <name evidence="18" type="ORF">HJG59_003354</name>
</gene>
<dbReference type="PANTHER" id="PTHR23037">
    <property type="entry name" value="CYTOKINE RECEPTOR"/>
    <property type="match status" value="1"/>
</dbReference>
<evidence type="ECO:0000256" key="14">
    <source>
        <dbReference type="SAM" id="Phobius"/>
    </source>
</evidence>
<proteinExistence type="inferred from homology"/>
<evidence type="ECO:0000256" key="15">
    <source>
        <dbReference type="SAM" id="SignalP"/>
    </source>
</evidence>
<evidence type="ECO:0000256" key="10">
    <source>
        <dbReference type="ARBA" id="ARBA00058201"/>
    </source>
</evidence>
<feature type="chain" id="PRO_5029670959" description="Cytokine receptor-like factor 2" evidence="15">
    <location>
        <begin position="22"/>
        <end position="369"/>
    </location>
</feature>
<evidence type="ECO:0000259" key="16">
    <source>
        <dbReference type="Pfam" id="PF21605"/>
    </source>
</evidence>
<name>A0A7J8J5H3_MOLMO</name>
<dbReference type="InterPro" id="IPR053856">
    <property type="entry name" value="TSLPR_D1"/>
</dbReference>
<dbReference type="Proteomes" id="UP000550707">
    <property type="component" value="Unassembled WGS sequence"/>
</dbReference>
<evidence type="ECO:0000256" key="1">
    <source>
        <dbReference type="ARBA" id="ARBA00004479"/>
    </source>
</evidence>
<comment type="similarity">
    <text evidence="2">Belongs to the type I cytokine receptor family. Type 5 subfamily.</text>
</comment>
<keyword evidence="3 14" id="KW-0812">Transmembrane</keyword>
<evidence type="ECO:0000256" key="5">
    <source>
        <dbReference type="ARBA" id="ARBA00022989"/>
    </source>
</evidence>
<evidence type="ECO:0000256" key="7">
    <source>
        <dbReference type="ARBA" id="ARBA00023157"/>
    </source>
</evidence>
<keyword evidence="4 15" id="KW-0732">Signal</keyword>
<dbReference type="InterPro" id="IPR013783">
    <property type="entry name" value="Ig-like_fold"/>
</dbReference>
<keyword evidence="19" id="KW-1185">Reference proteome</keyword>
<dbReference type="FunFam" id="2.60.40.10:FF:001547">
    <property type="entry name" value="Cytokine receptor-like factor 2"/>
    <property type="match status" value="1"/>
</dbReference>
<sequence length="369" mass="41413">MSRAVPAWAAAVLLLGQFIAAEGNGAGAPLQHRIINFNFETVQVTWNASQDSGTNLTLLYRFRGDNDSRCPDYILQRGRSVGCLLPAKGDRVLDFSIWNGTQSLLSRSLWISDYLKPSSPRDLRFRWHQEAITVTCTTLSYTNVLYEVQHKSTFDREWQSKEEEDRCNVTIEGLDVDKCYLLRARVIADDSIYGPETYPSDWSEVTYWQGGELQDSCQEKTLFSKHILVYGMVTFLIMFLLLLCLWKLHRVKKLLLPRVPDPKVTFPGLFETHQGNFQEWIGVTQGVSQATRTEDGEQDGSVEEALLVLLPKAEENTARTATPGPSHLPEVQREAVGGPGPLPDQPPQGELLSLGGVTFVMSENSYVTL</sequence>
<dbReference type="EMBL" id="JACASF010000002">
    <property type="protein sequence ID" value="KAF6491918.1"/>
    <property type="molecule type" value="Genomic_DNA"/>
</dbReference>
<feature type="transmembrane region" description="Helical" evidence="14">
    <location>
        <begin position="227"/>
        <end position="248"/>
    </location>
</feature>
<organism evidence="18 19">
    <name type="scientific">Molossus molossus</name>
    <name type="common">Pallas' mastiff bat</name>
    <name type="synonym">Vespertilio molossus</name>
    <dbReference type="NCBI Taxonomy" id="27622"/>
    <lineage>
        <taxon>Eukaryota</taxon>
        <taxon>Metazoa</taxon>
        <taxon>Chordata</taxon>
        <taxon>Craniata</taxon>
        <taxon>Vertebrata</taxon>
        <taxon>Euteleostomi</taxon>
        <taxon>Mammalia</taxon>
        <taxon>Eutheria</taxon>
        <taxon>Laurasiatheria</taxon>
        <taxon>Chiroptera</taxon>
        <taxon>Yangochiroptera</taxon>
        <taxon>Molossidae</taxon>
        <taxon>Molossus</taxon>
    </lineage>
</organism>
<evidence type="ECO:0000256" key="12">
    <source>
        <dbReference type="ARBA" id="ARBA00077227"/>
    </source>
</evidence>
<keyword evidence="6 14" id="KW-0472">Membrane</keyword>
<dbReference type="AlphaFoldDB" id="A0A7J8J5H3"/>
<protein>
    <recommendedName>
        <fullName evidence="11">Cytokine receptor-like factor 2</fullName>
    </recommendedName>
    <alternativeName>
        <fullName evidence="12">Thymic stromal lymphopoietin protein receptor</fullName>
    </alternativeName>
</protein>
<dbReference type="SUPFAM" id="SSF49265">
    <property type="entry name" value="Fibronectin type III"/>
    <property type="match status" value="2"/>
</dbReference>
<evidence type="ECO:0000256" key="2">
    <source>
        <dbReference type="ARBA" id="ARBA00008159"/>
    </source>
</evidence>
<evidence type="ECO:0000256" key="4">
    <source>
        <dbReference type="ARBA" id="ARBA00022729"/>
    </source>
</evidence>
<comment type="subcellular location">
    <subcellularLocation>
        <location evidence="1">Membrane</location>
        <topology evidence="1">Single-pass type I membrane protein</topology>
    </subcellularLocation>
</comment>
<keyword evidence="8 18" id="KW-0675">Receptor</keyword>
<dbReference type="FunCoup" id="A0A7J8J5H3">
    <property type="interactions" value="19"/>
</dbReference>
<feature type="signal peptide" evidence="15">
    <location>
        <begin position="1"/>
        <end position="21"/>
    </location>
</feature>
<dbReference type="GO" id="GO:0009897">
    <property type="term" value="C:external side of plasma membrane"/>
    <property type="evidence" value="ECO:0007669"/>
    <property type="project" value="TreeGrafter"/>
</dbReference>
<comment type="function">
    <text evidence="10">Receptor for thymic stromal lymphopoietin (TSLP). Forms a functional complex with TSLP and IL7R which is capable of stimulating cell proliferation through activation of STAT3 and STAT5. Also activates JAK2. Implicated in the development of the hematopoietic system.</text>
</comment>
<dbReference type="Gene3D" id="2.60.40.10">
    <property type="entry name" value="Immunoglobulins"/>
    <property type="match status" value="2"/>
</dbReference>
<dbReference type="InParanoid" id="A0A7J8J5H3"/>
<dbReference type="PANTHER" id="PTHR23037:SF28">
    <property type="entry name" value="ERYTHROPOIETIN RECEPTOR"/>
    <property type="match status" value="1"/>
</dbReference>
<accession>A0A7J8J5H3</accession>
<evidence type="ECO:0000256" key="6">
    <source>
        <dbReference type="ARBA" id="ARBA00023136"/>
    </source>
</evidence>
<dbReference type="InterPro" id="IPR036116">
    <property type="entry name" value="FN3_sf"/>
</dbReference>
<evidence type="ECO:0000259" key="17">
    <source>
        <dbReference type="Pfam" id="PF22012"/>
    </source>
</evidence>
<dbReference type="Pfam" id="PF22012">
    <property type="entry name" value="TSLPR_D1"/>
    <property type="match status" value="1"/>
</dbReference>
<feature type="domain" description="Cytokine receptor-like factor 2-like" evidence="17">
    <location>
        <begin position="34"/>
        <end position="108"/>
    </location>
</feature>
<keyword evidence="9" id="KW-0325">Glycoprotein</keyword>
<comment type="caution">
    <text evidence="18">The sequence shown here is derived from an EMBL/GenBank/DDBJ whole genome shotgun (WGS) entry which is preliminary data.</text>
</comment>
<dbReference type="GO" id="GO:0004896">
    <property type="term" value="F:cytokine receptor activity"/>
    <property type="evidence" value="ECO:0007669"/>
    <property type="project" value="TreeGrafter"/>
</dbReference>
<evidence type="ECO:0000256" key="13">
    <source>
        <dbReference type="SAM" id="MobiDB-lite"/>
    </source>
</evidence>
<evidence type="ECO:0000313" key="19">
    <source>
        <dbReference type="Proteomes" id="UP000550707"/>
    </source>
</evidence>
<evidence type="ECO:0000313" key="18">
    <source>
        <dbReference type="EMBL" id="KAF6491918.1"/>
    </source>
</evidence>
<evidence type="ECO:0000256" key="11">
    <source>
        <dbReference type="ARBA" id="ARBA00068087"/>
    </source>
</evidence>
<dbReference type="InterPro" id="IPR048648">
    <property type="entry name" value="CRLF2-like_D2"/>
</dbReference>
<dbReference type="Pfam" id="PF21605">
    <property type="entry name" value="CRLF2-like_D2"/>
    <property type="match status" value="1"/>
</dbReference>
<keyword evidence="7" id="KW-1015">Disulfide bond</keyword>
<reference evidence="18 19" key="1">
    <citation type="journal article" date="2020" name="Nature">
        <title>Six reference-quality genomes reveal evolution of bat adaptations.</title>
        <authorList>
            <person name="Jebb D."/>
            <person name="Huang Z."/>
            <person name="Pippel M."/>
            <person name="Hughes G.M."/>
            <person name="Lavrichenko K."/>
            <person name="Devanna P."/>
            <person name="Winkler S."/>
            <person name="Jermiin L.S."/>
            <person name="Skirmuntt E.C."/>
            <person name="Katzourakis A."/>
            <person name="Burkitt-Gray L."/>
            <person name="Ray D.A."/>
            <person name="Sullivan K.A.M."/>
            <person name="Roscito J.G."/>
            <person name="Kirilenko B.M."/>
            <person name="Davalos L.M."/>
            <person name="Corthals A.P."/>
            <person name="Power M.L."/>
            <person name="Jones G."/>
            <person name="Ransome R.D."/>
            <person name="Dechmann D.K.N."/>
            <person name="Locatelli A.G."/>
            <person name="Puechmaille S.J."/>
            <person name="Fedrigo O."/>
            <person name="Jarvis E.D."/>
            <person name="Hiller M."/>
            <person name="Vernes S.C."/>
            <person name="Myers E.W."/>
            <person name="Teeling E.C."/>
        </authorList>
    </citation>
    <scope>NUCLEOTIDE SEQUENCE [LARGE SCALE GENOMIC DNA]</scope>
    <source>
        <strain evidence="18">MMolMol1</strain>
        <tissue evidence="18">Muscle</tissue>
    </source>
</reference>
<evidence type="ECO:0000256" key="3">
    <source>
        <dbReference type="ARBA" id="ARBA00022692"/>
    </source>
</evidence>
<evidence type="ECO:0000256" key="8">
    <source>
        <dbReference type="ARBA" id="ARBA00023170"/>
    </source>
</evidence>
<feature type="region of interest" description="Disordered" evidence="13">
    <location>
        <begin position="316"/>
        <end position="344"/>
    </location>
</feature>
<evidence type="ECO:0000256" key="9">
    <source>
        <dbReference type="ARBA" id="ARBA00023180"/>
    </source>
</evidence>
<keyword evidence="5 14" id="KW-1133">Transmembrane helix</keyword>
<feature type="domain" description="Cytokine receptor-like factor 2-like D2" evidence="16">
    <location>
        <begin position="117"/>
        <end position="211"/>
    </location>
</feature>